<dbReference type="EMBL" id="CACVAT010000032">
    <property type="protein sequence ID" value="CAA6801355.1"/>
    <property type="molecule type" value="Genomic_DNA"/>
</dbReference>
<accession>A0A6S6SED1</accession>
<organism evidence="1">
    <name type="scientific">uncultured Thiotrichaceae bacterium</name>
    <dbReference type="NCBI Taxonomy" id="298394"/>
    <lineage>
        <taxon>Bacteria</taxon>
        <taxon>Pseudomonadati</taxon>
        <taxon>Pseudomonadota</taxon>
        <taxon>Gammaproteobacteria</taxon>
        <taxon>Thiotrichales</taxon>
        <taxon>Thiotrichaceae</taxon>
        <taxon>environmental samples</taxon>
    </lineage>
</organism>
<gene>
    <name evidence="1" type="ORF">HELGO_WM70647</name>
</gene>
<protein>
    <submittedName>
        <fullName evidence="1">Predicted nucleic acid-binding protein, contains PIN domain</fullName>
    </submittedName>
</protein>
<dbReference type="PANTHER" id="PTHR39550">
    <property type="entry name" value="SLL0658 PROTEIN"/>
    <property type="match status" value="1"/>
</dbReference>
<dbReference type="PANTHER" id="PTHR39550:SF1">
    <property type="entry name" value="SLL0658 PROTEIN"/>
    <property type="match status" value="1"/>
</dbReference>
<dbReference type="AlphaFoldDB" id="A0A6S6SED1"/>
<sequence length="164" mass="17330">MGSGIVIADAGPLIGLARLQKLTLFKDLFGEVLITHIVHGELFPATDHNDQPQIVEALNEGWLKIVDVDVGEWKPFSAGVDAGEGSAIFLACELASALLIIDDRSGRSEAKAHKLKFMGTAAVVGLAKLKGLIPLAAPVLYDLQASGYRLSNTVIETVLADVGE</sequence>
<proteinExistence type="predicted"/>
<evidence type="ECO:0000313" key="1">
    <source>
        <dbReference type="EMBL" id="CAA6801355.1"/>
    </source>
</evidence>
<name>A0A6S6SED1_9GAMM</name>
<dbReference type="Pfam" id="PF11848">
    <property type="entry name" value="DUF3368"/>
    <property type="match status" value="1"/>
</dbReference>
<dbReference type="InterPro" id="IPR021799">
    <property type="entry name" value="PIN-like_prokaryotic"/>
</dbReference>
<reference evidence="1" key="1">
    <citation type="submission" date="2020-01" db="EMBL/GenBank/DDBJ databases">
        <authorList>
            <person name="Meier V. D."/>
            <person name="Meier V D."/>
        </authorList>
    </citation>
    <scope>NUCLEOTIDE SEQUENCE</scope>
    <source>
        <strain evidence="1">HLG_WM_MAG_09</strain>
    </source>
</reference>